<dbReference type="AlphaFoldDB" id="A0A2X0LUS2"/>
<proteinExistence type="predicted"/>
<gene>
    <name evidence="1" type="primary">BQ5605_C017g08457</name>
    <name evidence="1" type="ORF">BQ5605_C017G08457</name>
</gene>
<name>A0A2X0LUS2_9BASI</name>
<protein>
    <submittedName>
        <fullName evidence="1">BQ5605_C017g08457 protein</fullName>
    </submittedName>
</protein>
<evidence type="ECO:0000313" key="1">
    <source>
        <dbReference type="EMBL" id="SGY20076.1"/>
    </source>
</evidence>
<keyword evidence="2" id="KW-1185">Reference proteome</keyword>
<reference evidence="1 2" key="1">
    <citation type="submission" date="2016-11" db="EMBL/GenBank/DDBJ databases">
        <authorList>
            <person name="Jaros S."/>
            <person name="Januszkiewicz K."/>
            <person name="Wedrychowicz H."/>
        </authorList>
    </citation>
    <scope>NUCLEOTIDE SEQUENCE [LARGE SCALE GENOMIC DNA]</scope>
</reference>
<dbReference type="EMBL" id="FQNC01000017">
    <property type="protein sequence ID" value="SGY20076.1"/>
    <property type="molecule type" value="Genomic_DNA"/>
</dbReference>
<organism evidence="1 2">
    <name type="scientific">Microbotryum silenes-dioicae</name>
    <dbReference type="NCBI Taxonomy" id="796604"/>
    <lineage>
        <taxon>Eukaryota</taxon>
        <taxon>Fungi</taxon>
        <taxon>Dikarya</taxon>
        <taxon>Basidiomycota</taxon>
        <taxon>Pucciniomycotina</taxon>
        <taxon>Microbotryomycetes</taxon>
        <taxon>Microbotryales</taxon>
        <taxon>Microbotryaceae</taxon>
        <taxon>Microbotryum</taxon>
    </lineage>
</organism>
<dbReference type="Proteomes" id="UP000249464">
    <property type="component" value="Unassembled WGS sequence"/>
</dbReference>
<evidence type="ECO:0000313" key="2">
    <source>
        <dbReference type="Proteomes" id="UP000249464"/>
    </source>
</evidence>
<sequence length="45" mass="5088">MRLNVPFSPLARSICGVTQNPENRRALQKIDILGRNTRFAPEAHV</sequence>
<accession>A0A2X0LUS2</accession>